<organism evidence="1">
    <name type="scientific">Siphoviridae sp. ctTIi48</name>
    <dbReference type="NCBI Taxonomy" id="2827875"/>
    <lineage>
        <taxon>Viruses</taxon>
        <taxon>Duplodnaviria</taxon>
        <taxon>Heunggongvirae</taxon>
        <taxon>Uroviricota</taxon>
        <taxon>Caudoviricetes</taxon>
    </lineage>
</organism>
<accession>A0A8S5TLS9</accession>
<proteinExistence type="predicted"/>
<dbReference type="InterPro" id="IPR032481">
    <property type="entry name" value="DUF5055"/>
</dbReference>
<dbReference type="EMBL" id="BK032851">
    <property type="protein sequence ID" value="DAF64129.1"/>
    <property type="molecule type" value="Genomic_DNA"/>
</dbReference>
<name>A0A8S5TLS9_9CAUD</name>
<dbReference type="Pfam" id="PF16478">
    <property type="entry name" value="DUF5055"/>
    <property type="match status" value="1"/>
</dbReference>
<reference evidence="1" key="1">
    <citation type="journal article" date="2021" name="Proc. Natl. Acad. Sci. U.S.A.">
        <title>A Catalog of Tens of Thousands of Viruses from Human Metagenomes Reveals Hidden Associations with Chronic Diseases.</title>
        <authorList>
            <person name="Tisza M.J."/>
            <person name="Buck C.B."/>
        </authorList>
    </citation>
    <scope>NUCLEOTIDE SEQUENCE</scope>
    <source>
        <strain evidence="1">CtTIi48</strain>
    </source>
</reference>
<protein>
    <submittedName>
        <fullName evidence="1">Uncharacterized protein</fullName>
    </submittedName>
</protein>
<evidence type="ECO:0000313" key="1">
    <source>
        <dbReference type="EMBL" id="DAF64129.1"/>
    </source>
</evidence>
<sequence>MIKITDKNTKKTYKLEYTRATALEAEAKGLVLSENSFEHMPLKTMCLLETTVFEAHHPELTENERYAIVEACGNKSGLVKAIMSEFTAVGDAFMNDEEADEKNEVQWAVE</sequence>